<reference evidence="1 2" key="1">
    <citation type="submission" date="2015-02" db="EMBL/GenBank/DDBJ databases">
        <title>Genome Sequencing of Rickettsiales.</title>
        <authorList>
            <person name="Daugherty S.C."/>
            <person name="Su Q."/>
            <person name="Abolude K."/>
            <person name="Beier-Sexton M."/>
            <person name="Carlyon J.A."/>
            <person name="Carter R."/>
            <person name="Day N.P."/>
            <person name="Dumler S.J."/>
            <person name="Dyachenko V."/>
            <person name="Godinez A."/>
            <person name="Kurtti T.J."/>
            <person name="Lichay M."/>
            <person name="Mullins K.E."/>
            <person name="Ott S."/>
            <person name="Pappas-Brown V."/>
            <person name="Paris D.H."/>
            <person name="Patel P."/>
            <person name="Richards A.L."/>
            <person name="Sadzewicz L."/>
            <person name="Sears K."/>
            <person name="Seidman D."/>
            <person name="Sengamalay N."/>
            <person name="Stenos J."/>
            <person name="Tallon L.J."/>
            <person name="Vincent G."/>
            <person name="Fraser C.M."/>
            <person name="Munderloh U."/>
            <person name="Dunning-Hotopp J.C."/>
        </authorList>
    </citation>
    <scope>NUCLEOTIDE SEQUENCE [LARGE SCALE GENOMIC DNA]</scope>
    <source>
        <strain evidence="1 2">RML Mogi</strain>
    </source>
</reference>
<dbReference type="EMBL" id="LAOJ01000001">
    <property type="protein sequence ID" value="KJV92459.1"/>
    <property type="molecule type" value="Genomic_DNA"/>
</dbReference>
<evidence type="ECO:0000313" key="1">
    <source>
        <dbReference type="EMBL" id="KJV92459.1"/>
    </source>
</evidence>
<dbReference type="RefSeq" id="WP_231569939.1">
    <property type="nucleotide sequence ID" value="NZ_LAOJ01000001.1"/>
</dbReference>
<dbReference type="Proteomes" id="UP000033689">
    <property type="component" value="Unassembled WGS sequence"/>
</dbReference>
<sequence>MSSQKNNIKDFVKKALVSTSMAATMLTAESAFGTSTLINRNVIGSSADLNSGAGLDAGTPLLPGQMLTVPIQSNINVNTPTVNGTYLSASGTVMTFTNPNTTIDAIQSSNGNPNALSMVITPGVHVTLTGVGYPADPDAKDASGNSNPFAGTATNQSDIASIDFQNSNGIIEMNAKTSGLMDFATGTTPTIIANAADATTIIGAGTIIQVKNQSWTTMGTIDIGQNSQYKYINNLDNNVNVYPTGQTFIFRGPTSVVDFSNESNLSDAFVSDKPIAPITDNSGAITDSYGTAAFHVSTSETTIAVNIGLSNKQRLNTFITDGKNITTITGNIFAQNIQIAQNPSGVDPDTTQLIWQTPIDTGAGGLVQFNSNSISEFQAAITSNMDFNGTGATAIIDSEVNITGNIINSVAGGTQNLNFVGDNTVTGSVGGNATGSNPIYALNIQGNNNTLVDLQGDVTVENFNFTSDGMADVGGTLTAISGVNFNNQKGTLIFDGTGGSYVFSSPVISQSAGVITVATNLTVTDPSIADIGVTQIGSTTLPGALTYKINQPNLTLLANGSELTFAQTKSSLTFAAPTQQTIAFSGSIDGFTDGTSNMVLNGTQPLTIKGTTNDKTIGATNKLNNLNVIGNVTASGGANLINIGGFKSLTIAGNSNLTDQGVTSANIASIIIGDSSGASGYILTPTANFNLASDGLKFGNTGSLLTIQSNGDVTANLNGDLDPGISGGGAISLNSTGGTLTITNANNLGIAGSGNLLNTMEFKGTGNITVNPTINTANPITTLLNGQLILGNVNTSINFVAATNLTVNNVTGQMDLAGQAGEIDVNADATVGNIISSNGVVGAAILGNNVKTGDIINVGTVNFNGAGTSNSIQNALAVNFQAAGQVTLTNASSAGTFTIAQSGTVVNAANGVQGDVAAGDGNFNSSLITGNATVGGGTITSNISGTATYTGAGTITATTIGGQTDFDGNEGILNINDTGTVGIVTSSNPTVQAGTVKITSPSGPSTFTVNNADAQVNTAASPAALTGTVAAGDGAVFATITGNASVNAGSITGSISKDATITATGQITGNVDGNATVNSGQLTGNTGGNASVGVNLPVI</sequence>
<comment type="caution">
    <text evidence="1">The sequence shown here is derived from an EMBL/GenBank/DDBJ whole genome shotgun (WGS) entry which is preliminary data.</text>
</comment>
<dbReference type="PATRIC" id="fig|1359194.3.peg.1109"/>
<name>A0A0F3QLX6_RICBE</name>
<evidence type="ECO:0000313" key="2">
    <source>
        <dbReference type="Proteomes" id="UP000033689"/>
    </source>
</evidence>
<proteinExistence type="predicted"/>
<accession>A0A0F3QLX6</accession>
<dbReference type="AlphaFoldDB" id="A0A0F3QLX6"/>
<gene>
    <name evidence="1" type="primary">sca9-B</name>
    <name evidence="1" type="ORF">RBEMOGI_1089</name>
</gene>
<protein>
    <submittedName>
        <fullName evidence="1">Cell surface antigen Sca9-B domain protein</fullName>
    </submittedName>
</protein>
<organism evidence="1 2">
    <name type="scientific">Rickettsia bellii str. RML Mogi</name>
    <dbReference type="NCBI Taxonomy" id="1359194"/>
    <lineage>
        <taxon>Bacteria</taxon>
        <taxon>Pseudomonadati</taxon>
        <taxon>Pseudomonadota</taxon>
        <taxon>Alphaproteobacteria</taxon>
        <taxon>Rickettsiales</taxon>
        <taxon>Rickettsiaceae</taxon>
        <taxon>Rickettsieae</taxon>
        <taxon>Rickettsia</taxon>
        <taxon>belli group</taxon>
    </lineage>
</organism>